<evidence type="ECO:0000256" key="6">
    <source>
        <dbReference type="SAM" id="Phobius"/>
    </source>
</evidence>
<dbReference type="PROSITE" id="PS50885">
    <property type="entry name" value="HAMP"/>
    <property type="match status" value="2"/>
</dbReference>
<gene>
    <name evidence="9" type="ORF">SAMN05444336_101822</name>
</gene>
<dbReference type="Gene3D" id="6.10.340.10">
    <property type="match status" value="1"/>
</dbReference>
<dbReference type="SUPFAM" id="SSF58104">
    <property type="entry name" value="Methyl-accepting chemotaxis protein (MCP) signaling domain"/>
    <property type="match status" value="1"/>
</dbReference>
<dbReference type="CDD" id="cd11386">
    <property type="entry name" value="MCP_signal"/>
    <property type="match status" value="1"/>
</dbReference>
<dbReference type="Pfam" id="PF13426">
    <property type="entry name" value="PAS_9"/>
    <property type="match status" value="1"/>
</dbReference>
<dbReference type="GO" id="GO:0004888">
    <property type="term" value="F:transmembrane signaling receptor activity"/>
    <property type="evidence" value="ECO:0007669"/>
    <property type="project" value="InterPro"/>
</dbReference>
<dbReference type="SMART" id="SM00283">
    <property type="entry name" value="MA"/>
    <property type="match status" value="1"/>
</dbReference>
<keyword evidence="2" id="KW-0488">Methylation</keyword>
<dbReference type="PRINTS" id="PR00260">
    <property type="entry name" value="CHEMTRNSDUCR"/>
</dbReference>
<dbReference type="PANTHER" id="PTHR43531">
    <property type="entry name" value="PROTEIN ICFG"/>
    <property type="match status" value="1"/>
</dbReference>
<dbReference type="InterPro" id="IPR004089">
    <property type="entry name" value="MCPsignal_dom"/>
</dbReference>
<dbReference type="InterPro" id="IPR004090">
    <property type="entry name" value="Chemotax_Me-accpt_rcpt"/>
</dbReference>
<dbReference type="InterPro" id="IPR051310">
    <property type="entry name" value="MCP_chemotaxis"/>
</dbReference>
<keyword evidence="6" id="KW-1133">Transmembrane helix</keyword>
<dbReference type="FunFam" id="1.10.287.950:FF:000001">
    <property type="entry name" value="Methyl-accepting chemotaxis sensory transducer"/>
    <property type="match status" value="1"/>
</dbReference>
<accession>A0A1H2SZL5</accession>
<dbReference type="InterPro" id="IPR013587">
    <property type="entry name" value="Nitrate/nitrite_sensing"/>
</dbReference>
<evidence type="ECO:0000313" key="10">
    <source>
        <dbReference type="Proteomes" id="UP000199118"/>
    </source>
</evidence>
<dbReference type="Proteomes" id="UP000199118">
    <property type="component" value="Unassembled WGS sequence"/>
</dbReference>
<evidence type="ECO:0000259" key="8">
    <source>
        <dbReference type="PROSITE" id="PS50885"/>
    </source>
</evidence>
<dbReference type="InterPro" id="IPR035965">
    <property type="entry name" value="PAS-like_dom_sf"/>
</dbReference>
<dbReference type="Pfam" id="PF08376">
    <property type="entry name" value="NIT"/>
    <property type="match status" value="1"/>
</dbReference>
<dbReference type="InterPro" id="IPR003660">
    <property type="entry name" value="HAMP_dom"/>
</dbReference>
<evidence type="ECO:0000256" key="5">
    <source>
        <dbReference type="SAM" id="MobiDB-lite"/>
    </source>
</evidence>
<evidence type="ECO:0000313" key="9">
    <source>
        <dbReference type="EMBL" id="SDW36479.1"/>
    </source>
</evidence>
<dbReference type="STRING" id="356660.SAMN05444336_101822"/>
<feature type="compositionally biased region" description="Basic and acidic residues" evidence="5">
    <location>
        <begin position="651"/>
        <end position="664"/>
    </location>
</feature>
<dbReference type="AlphaFoldDB" id="A0A1H2SZL5"/>
<reference evidence="9 10" key="1">
    <citation type="submission" date="2016-10" db="EMBL/GenBank/DDBJ databases">
        <authorList>
            <person name="de Groot N.N."/>
        </authorList>
    </citation>
    <scope>NUCLEOTIDE SEQUENCE [LARGE SCALE GENOMIC DNA]</scope>
    <source>
        <strain evidence="9 10">DSM 17890</strain>
    </source>
</reference>
<keyword evidence="10" id="KW-1185">Reference proteome</keyword>
<keyword evidence="6" id="KW-0812">Transmembrane</keyword>
<dbReference type="EMBL" id="FNMZ01000001">
    <property type="protein sequence ID" value="SDW36479.1"/>
    <property type="molecule type" value="Genomic_DNA"/>
</dbReference>
<dbReference type="RefSeq" id="WP_176954609.1">
    <property type="nucleotide sequence ID" value="NZ_FNMZ01000001.1"/>
</dbReference>
<feature type="transmembrane region" description="Helical" evidence="6">
    <location>
        <begin position="6"/>
        <end position="27"/>
    </location>
</feature>
<feature type="domain" description="HAMP" evidence="8">
    <location>
        <begin position="332"/>
        <end position="386"/>
    </location>
</feature>
<keyword evidence="6" id="KW-0472">Membrane</keyword>
<dbReference type="Gene3D" id="1.10.287.950">
    <property type="entry name" value="Methyl-accepting chemotaxis protein"/>
    <property type="match status" value="1"/>
</dbReference>
<feature type="transmembrane region" description="Helical" evidence="6">
    <location>
        <begin position="309"/>
        <end position="329"/>
    </location>
</feature>
<evidence type="ECO:0000259" key="7">
    <source>
        <dbReference type="PROSITE" id="PS50111"/>
    </source>
</evidence>
<dbReference type="SUPFAM" id="SSF55785">
    <property type="entry name" value="PYP-like sensor domain (PAS domain)"/>
    <property type="match status" value="1"/>
</dbReference>
<dbReference type="InterPro" id="IPR000014">
    <property type="entry name" value="PAS"/>
</dbReference>
<feature type="domain" description="HAMP" evidence="8">
    <location>
        <begin position="554"/>
        <end position="595"/>
    </location>
</feature>
<dbReference type="CDD" id="cd00130">
    <property type="entry name" value="PAS"/>
    <property type="match status" value="1"/>
</dbReference>
<feature type="region of interest" description="Disordered" evidence="5">
    <location>
        <begin position="644"/>
        <end position="664"/>
    </location>
</feature>
<dbReference type="Pfam" id="PF00672">
    <property type="entry name" value="HAMP"/>
    <property type="match status" value="2"/>
</dbReference>
<evidence type="ECO:0000256" key="1">
    <source>
        <dbReference type="ARBA" id="ARBA00004370"/>
    </source>
</evidence>
<dbReference type="PANTHER" id="PTHR43531:SF14">
    <property type="entry name" value="METHYL-ACCEPTING CHEMOTAXIS PROTEIN I-RELATED"/>
    <property type="match status" value="1"/>
</dbReference>
<dbReference type="GO" id="GO:0006935">
    <property type="term" value="P:chemotaxis"/>
    <property type="evidence" value="ECO:0007669"/>
    <property type="project" value="InterPro"/>
</dbReference>
<name>A0A1H2SZL5_9RHOB</name>
<dbReference type="Gene3D" id="3.30.450.20">
    <property type="entry name" value="PAS domain"/>
    <property type="match status" value="1"/>
</dbReference>
<protein>
    <submittedName>
        <fullName evidence="9">Methyl-accepting chemotaxis sensory transducer with Pas/Pac sensor</fullName>
    </submittedName>
</protein>
<evidence type="ECO:0000256" key="4">
    <source>
        <dbReference type="PROSITE-ProRule" id="PRU00284"/>
    </source>
</evidence>
<dbReference type="GO" id="GO:0005886">
    <property type="term" value="C:plasma membrane"/>
    <property type="evidence" value="ECO:0007669"/>
    <property type="project" value="TreeGrafter"/>
</dbReference>
<dbReference type="Pfam" id="PF00015">
    <property type="entry name" value="MCPsignal"/>
    <property type="match status" value="1"/>
</dbReference>
<comment type="subcellular location">
    <subcellularLocation>
        <location evidence="1">Membrane</location>
    </subcellularLocation>
</comment>
<keyword evidence="4" id="KW-0807">Transducer</keyword>
<feature type="domain" description="Methyl-accepting transducer" evidence="7">
    <location>
        <begin position="600"/>
        <end position="829"/>
    </location>
</feature>
<sequence length="858" mass="91524">MPRLTIATRFLIAVGIPSLVLMFFAGLEVRHAWLQSRAATVAEDGVALVREASALVHELQKERGASAGYLGSGGDADFRERVQGQRQQTDAAAERFAGRLAAYRVAGLEPVIEQAEEALAISAELEAKRDAVDELRIPLGDMAGWYTTQIGELINIAPTLRSAMTFSEGDALLAAMTALINAKERAGLERAMGANGFGKGAFAPDVYARFESLAVRQDVYLDEFRAVAPAESVAALDRLLASPVALEVQRMRQVASDGVRLGFMNGVTGGQWFDAITAKINLLRGLEAELAELLQSVAARSGDRARTGLLVVSVAVTLALLISSGLAYMSAIGLVRPLAAISAAFARIAEGRDLGIDDRTFDRKDEVGALARSAREMSYTADRAHRITSALDVSSGPIVVCNSRFYITYANPAFQKLVDASSEYFRSLGADVSDISGKNIDIFHKDKPRIRNMLEALDGQHRATIGFDERIFDLTAAPIIDSNNRRIGYAIVWDDVTQTRRLETQLREVLAAAGDGDFAKRLDSQVDDPFLRDVATGMNRICDIVATFSEDVDRAVRALAEGDLTRRVEGAYGGALGTLAEGVNVTVDRLNGLITDIKSAGGRVRAASDEIASGAGALAERAESQAAALEETAALMEEMTGSVKANADSASEARADANEADGRADSGRVVVDEAVSAMSRLSDSSRRMTEIVDVIASIATQTNLLALNAAVEAARAGDAGKGFAVVASEVGALARRSREAADDIRGLITESSERVDTGVGLVERTGNALSEMAEAMRRISERVGRIDMASREQASGVEEINQAVTQMDENTQRNAALADSSARSARALASESEELDRLTAMFRTHDAARREDGSRSAA</sequence>
<evidence type="ECO:0000256" key="2">
    <source>
        <dbReference type="ARBA" id="ARBA00022481"/>
    </source>
</evidence>
<organism evidence="9 10">
    <name type="scientific">Albimonas donghaensis</name>
    <dbReference type="NCBI Taxonomy" id="356660"/>
    <lineage>
        <taxon>Bacteria</taxon>
        <taxon>Pseudomonadati</taxon>
        <taxon>Pseudomonadota</taxon>
        <taxon>Alphaproteobacteria</taxon>
        <taxon>Rhodobacterales</taxon>
        <taxon>Paracoccaceae</taxon>
        <taxon>Albimonas</taxon>
    </lineage>
</organism>
<dbReference type="SMART" id="SM00304">
    <property type="entry name" value="HAMP"/>
    <property type="match status" value="2"/>
</dbReference>
<dbReference type="PROSITE" id="PS50111">
    <property type="entry name" value="CHEMOTAXIS_TRANSDUC_2"/>
    <property type="match status" value="1"/>
</dbReference>
<comment type="similarity">
    <text evidence="3">Belongs to the methyl-accepting chemotaxis (MCP) protein family.</text>
</comment>
<dbReference type="CDD" id="cd06225">
    <property type="entry name" value="HAMP"/>
    <property type="match status" value="2"/>
</dbReference>
<proteinExistence type="inferred from homology"/>
<dbReference type="GO" id="GO:0007165">
    <property type="term" value="P:signal transduction"/>
    <property type="evidence" value="ECO:0007669"/>
    <property type="project" value="UniProtKB-KW"/>
</dbReference>
<evidence type="ECO:0000256" key="3">
    <source>
        <dbReference type="ARBA" id="ARBA00029447"/>
    </source>
</evidence>